<dbReference type="PANTHER" id="PTHR35176">
    <property type="entry name" value="HEME OXYGENASE HI_0854-RELATED"/>
    <property type="match status" value="1"/>
</dbReference>
<gene>
    <name evidence="3" type="ORF">GCM10009765_46290</name>
</gene>
<dbReference type="InterPro" id="IPR052019">
    <property type="entry name" value="F420H2_bilvrd_red/Heme_oxyg"/>
</dbReference>
<evidence type="ECO:0000313" key="3">
    <source>
        <dbReference type="EMBL" id="GAA1691631.1"/>
    </source>
</evidence>
<dbReference type="Proteomes" id="UP001500618">
    <property type="component" value="Unassembled WGS sequence"/>
</dbReference>
<proteinExistence type="predicted"/>
<evidence type="ECO:0000313" key="4">
    <source>
        <dbReference type="Proteomes" id="UP001500618"/>
    </source>
</evidence>
<dbReference type="Pfam" id="PF01243">
    <property type="entry name" value="PNPOx_N"/>
    <property type="match status" value="1"/>
</dbReference>
<keyword evidence="1" id="KW-0560">Oxidoreductase</keyword>
<dbReference type="InterPro" id="IPR019920">
    <property type="entry name" value="F420-binding_dom_put"/>
</dbReference>
<dbReference type="PANTHER" id="PTHR35176:SF1">
    <property type="entry name" value="F420H(2)-DEPENDENT BILIVERDIN REDUCTASE"/>
    <property type="match status" value="1"/>
</dbReference>
<dbReference type="InterPro" id="IPR012349">
    <property type="entry name" value="Split_barrel_FMN-bd"/>
</dbReference>
<protein>
    <submittedName>
        <fullName evidence="3">PPOX class F420-dependent oxidoreductase</fullName>
    </submittedName>
</protein>
<evidence type="ECO:0000256" key="1">
    <source>
        <dbReference type="ARBA" id="ARBA00023002"/>
    </source>
</evidence>
<dbReference type="Gene3D" id="2.30.110.10">
    <property type="entry name" value="Electron Transport, Fmn-binding Protein, Chain A"/>
    <property type="match status" value="1"/>
</dbReference>
<dbReference type="SUPFAM" id="SSF50475">
    <property type="entry name" value="FMN-binding split barrel"/>
    <property type="match status" value="1"/>
</dbReference>
<dbReference type="InterPro" id="IPR011576">
    <property type="entry name" value="Pyridox_Oxase_N"/>
</dbReference>
<name>A0ABP4TQD1_9ACTN</name>
<comment type="caution">
    <text evidence="3">The sequence shown here is derived from an EMBL/GenBank/DDBJ whole genome shotgun (WGS) entry which is preliminary data.</text>
</comment>
<sequence length="146" mass="16000">MTDMAAHPMTEQEWRQFITDGTRTGMVATVRADGRPHVAPVWFDLDGDDIVFMTGSTSVKGKSLVRDPRVSISVDDPHPPFSFVTIQGTATISEDLDDLLTWGTRLGGRYMGAEAAEDYGKRNAAPGELLVRVRIEKVVAIADLTH</sequence>
<dbReference type="NCBIfam" id="TIGR03618">
    <property type="entry name" value="Rv1155_F420"/>
    <property type="match status" value="1"/>
</dbReference>
<evidence type="ECO:0000259" key="2">
    <source>
        <dbReference type="Pfam" id="PF01243"/>
    </source>
</evidence>
<keyword evidence="4" id="KW-1185">Reference proteome</keyword>
<reference evidence="4" key="1">
    <citation type="journal article" date="2019" name="Int. J. Syst. Evol. Microbiol.">
        <title>The Global Catalogue of Microorganisms (GCM) 10K type strain sequencing project: providing services to taxonomists for standard genome sequencing and annotation.</title>
        <authorList>
            <consortium name="The Broad Institute Genomics Platform"/>
            <consortium name="The Broad Institute Genome Sequencing Center for Infectious Disease"/>
            <person name="Wu L."/>
            <person name="Ma J."/>
        </authorList>
    </citation>
    <scope>NUCLEOTIDE SEQUENCE [LARGE SCALE GENOMIC DNA]</scope>
    <source>
        <strain evidence="4">JCM 14718</strain>
    </source>
</reference>
<feature type="domain" description="Pyridoxamine 5'-phosphate oxidase N-terminal" evidence="2">
    <location>
        <begin position="11"/>
        <end position="138"/>
    </location>
</feature>
<organism evidence="3 4">
    <name type="scientific">Fodinicola feengrottensis</name>
    <dbReference type="NCBI Taxonomy" id="435914"/>
    <lineage>
        <taxon>Bacteria</taxon>
        <taxon>Bacillati</taxon>
        <taxon>Actinomycetota</taxon>
        <taxon>Actinomycetes</taxon>
        <taxon>Mycobacteriales</taxon>
        <taxon>Fodinicola</taxon>
    </lineage>
</organism>
<accession>A0ABP4TQD1</accession>
<dbReference type="EMBL" id="BAAANY010000019">
    <property type="protein sequence ID" value="GAA1691631.1"/>
    <property type="molecule type" value="Genomic_DNA"/>
</dbReference>